<dbReference type="InterPro" id="IPR001623">
    <property type="entry name" value="DnaJ_domain"/>
</dbReference>
<dbReference type="Proteomes" id="UP000245539">
    <property type="component" value="Unassembled WGS sequence"/>
</dbReference>
<dbReference type="GO" id="GO:0051087">
    <property type="term" value="F:protein-folding chaperone binding"/>
    <property type="evidence" value="ECO:0007669"/>
    <property type="project" value="InterPro"/>
</dbReference>
<dbReference type="InterPro" id="IPR004640">
    <property type="entry name" value="HscB"/>
</dbReference>
<dbReference type="Gene3D" id="1.10.287.110">
    <property type="entry name" value="DnaJ domain"/>
    <property type="match status" value="1"/>
</dbReference>
<dbReference type="InterPro" id="IPR001579">
    <property type="entry name" value="Glyco_hydro_18_chit_AS"/>
</dbReference>
<evidence type="ECO:0000259" key="5">
    <source>
        <dbReference type="PROSITE" id="PS50076"/>
    </source>
</evidence>
<name>A0A317CL02_9GAMM</name>
<evidence type="ECO:0000256" key="4">
    <source>
        <dbReference type="HAMAP-Rule" id="MF_00682"/>
    </source>
</evidence>
<comment type="caution">
    <text evidence="6">The sequence shown here is derived from an EMBL/GenBank/DDBJ whole genome shotgun (WGS) entry which is preliminary data.</text>
</comment>
<dbReference type="GO" id="GO:0051259">
    <property type="term" value="P:protein complex oligomerization"/>
    <property type="evidence" value="ECO:0007669"/>
    <property type="project" value="InterPro"/>
</dbReference>
<organism evidence="6 7">
    <name type="scientific">Leucothrix pacifica</name>
    <dbReference type="NCBI Taxonomy" id="1247513"/>
    <lineage>
        <taxon>Bacteria</taxon>
        <taxon>Pseudomonadati</taxon>
        <taxon>Pseudomonadota</taxon>
        <taxon>Gammaproteobacteria</taxon>
        <taxon>Thiotrichales</taxon>
        <taxon>Thiotrichaceae</taxon>
        <taxon>Leucothrix</taxon>
    </lineage>
</organism>
<dbReference type="GO" id="GO:0006457">
    <property type="term" value="P:protein folding"/>
    <property type="evidence" value="ECO:0007669"/>
    <property type="project" value="UniProtKB-UniRule"/>
</dbReference>
<comment type="similarity">
    <text evidence="1 4">Belongs to the HscB family.</text>
</comment>
<feature type="domain" description="J" evidence="5">
    <location>
        <begin position="9"/>
        <end position="81"/>
    </location>
</feature>
<dbReference type="AlphaFoldDB" id="A0A317CL02"/>
<gene>
    <name evidence="4 6" type="primary">hscB</name>
    <name evidence="6" type="ORF">DKW60_11515</name>
</gene>
<dbReference type="EMBL" id="QGKM01000029">
    <property type="protein sequence ID" value="PWQ97042.1"/>
    <property type="molecule type" value="Genomic_DNA"/>
</dbReference>
<dbReference type="OrthoDB" id="287587at2"/>
<dbReference type="GO" id="GO:0044571">
    <property type="term" value="P:[2Fe-2S] cluster assembly"/>
    <property type="evidence" value="ECO:0007669"/>
    <property type="project" value="InterPro"/>
</dbReference>
<dbReference type="HAMAP" id="MF_00682">
    <property type="entry name" value="HscB"/>
    <property type="match status" value="1"/>
</dbReference>
<proteinExistence type="inferred from homology"/>
<comment type="function">
    <text evidence="3 4">Co-chaperone involved in the maturation of iron-sulfur cluster-containing proteins. Seems to help targeting proteins to be folded toward HscA.</text>
</comment>
<dbReference type="PROSITE" id="PS50076">
    <property type="entry name" value="DNAJ_2"/>
    <property type="match status" value="1"/>
</dbReference>
<dbReference type="SMART" id="SM00271">
    <property type="entry name" value="DnaJ"/>
    <property type="match status" value="1"/>
</dbReference>
<accession>A0A317CL02</accession>
<protein>
    <recommendedName>
        <fullName evidence="4">Co-chaperone protein HscB homolog</fullName>
    </recommendedName>
</protein>
<evidence type="ECO:0000256" key="3">
    <source>
        <dbReference type="ARBA" id="ARBA00025596"/>
    </source>
</evidence>
<dbReference type="SUPFAM" id="SSF46565">
    <property type="entry name" value="Chaperone J-domain"/>
    <property type="match status" value="1"/>
</dbReference>
<dbReference type="Pfam" id="PF07743">
    <property type="entry name" value="HSCB_C"/>
    <property type="match status" value="1"/>
</dbReference>
<evidence type="ECO:0000256" key="1">
    <source>
        <dbReference type="ARBA" id="ARBA00010476"/>
    </source>
</evidence>
<evidence type="ECO:0000256" key="2">
    <source>
        <dbReference type="ARBA" id="ARBA00023186"/>
    </source>
</evidence>
<comment type="subunit">
    <text evidence="4">Interacts with HscA and stimulates its ATPase activity.</text>
</comment>
<dbReference type="InterPro" id="IPR036386">
    <property type="entry name" value="HscB_C_sf"/>
</dbReference>
<sequence>MMSIDLKQSYFELFGLPVQYVLDDNALAAAFRKLQTEHHPDRFASGTDEAKRIAQQVTSFINTAQETLQSPRLRARYLLSLNGVDFDDERDTTSDMSFLMSQMERREALEQVAQASDPLDAIDELSRDVKKENFELQQSFAEAFEAGQFDEAKQIVLKLKFFERLMGEIKQQEERLEDDAI</sequence>
<dbReference type="PANTHER" id="PTHR14021">
    <property type="entry name" value="IRON-SULFUR CLUSTER CO-CHAPERONE PROTEIN HSCB"/>
    <property type="match status" value="1"/>
</dbReference>
<dbReference type="GO" id="GO:0005975">
    <property type="term" value="P:carbohydrate metabolic process"/>
    <property type="evidence" value="ECO:0007669"/>
    <property type="project" value="InterPro"/>
</dbReference>
<dbReference type="PANTHER" id="PTHR14021:SF15">
    <property type="entry name" value="IRON-SULFUR CLUSTER CO-CHAPERONE PROTEIN HSCB"/>
    <property type="match status" value="1"/>
</dbReference>
<dbReference type="PROSITE" id="PS01095">
    <property type="entry name" value="GH18_1"/>
    <property type="match status" value="1"/>
</dbReference>
<dbReference type="InterPro" id="IPR036869">
    <property type="entry name" value="J_dom_sf"/>
</dbReference>
<dbReference type="CDD" id="cd06257">
    <property type="entry name" value="DnaJ"/>
    <property type="match status" value="1"/>
</dbReference>
<reference evidence="6 7" key="1">
    <citation type="submission" date="2018-05" db="EMBL/GenBank/DDBJ databases">
        <title>Leucothrix arctica sp. nov., isolated from Arctic seawater.</title>
        <authorList>
            <person name="Choi A."/>
            <person name="Baek K."/>
        </authorList>
    </citation>
    <scope>NUCLEOTIDE SEQUENCE [LARGE SCALE GENOMIC DNA]</scope>
    <source>
        <strain evidence="6 7">JCM 18388</strain>
    </source>
</reference>
<evidence type="ECO:0000313" key="6">
    <source>
        <dbReference type="EMBL" id="PWQ97042.1"/>
    </source>
</evidence>
<keyword evidence="2 4" id="KW-0143">Chaperone</keyword>
<dbReference type="GO" id="GO:0004553">
    <property type="term" value="F:hydrolase activity, hydrolyzing O-glycosyl compounds"/>
    <property type="evidence" value="ECO:0007669"/>
    <property type="project" value="InterPro"/>
</dbReference>
<dbReference type="SUPFAM" id="SSF47144">
    <property type="entry name" value="HSC20 (HSCB), C-terminal oligomerisation domain"/>
    <property type="match status" value="1"/>
</dbReference>
<dbReference type="GO" id="GO:0001671">
    <property type="term" value="F:ATPase activator activity"/>
    <property type="evidence" value="ECO:0007669"/>
    <property type="project" value="InterPro"/>
</dbReference>
<evidence type="ECO:0000313" key="7">
    <source>
        <dbReference type="Proteomes" id="UP000245539"/>
    </source>
</evidence>
<dbReference type="InterPro" id="IPR009073">
    <property type="entry name" value="HscB_oligo_C"/>
</dbReference>
<keyword evidence="7" id="KW-1185">Reference proteome</keyword>
<dbReference type="Gene3D" id="1.20.1280.20">
    <property type="entry name" value="HscB, C-terminal domain"/>
    <property type="match status" value="1"/>
</dbReference>
<dbReference type="NCBIfam" id="TIGR00714">
    <property type="entry name" value="hscB"/>
    <property type="match status" value="1"/>
</dbReference>